<evidence type="ECO:0000313" key="1">
    <source>
        <dbReference type="EMBL" id="EMF17664.1"/>
    </source>
</evidence>
<keyword evidence="2" id="KW-1185">Reference proteome</keyword>
<dbReference type="AlphaFoldDB" id="N1QNV2"/>
<reference evidence="1 2" key="1">
    <citation type="journal article" date="2012" name="PLoS Pathog.">
        <title>Diverse lifestyles and strategies of plant pathogenesis encoded in the genomes of eighteen Dothideomycetes fungi.</title>
        <authorList>
            <person name="Ohm R.A."/>
            <person name="Feau N."/>
            <person name="Henrissat B."/>
            <person name="Schoch C.L."/>
            <person name="Horwitz B.A."/>
            <person name="Barry K.W."/>
            <person name="Condon B.J."/>
            <person name="Copeland A.C."/>
            <person name="Dhillon B."/>
            <person name="Glaser F."/>
            <person name="Hesse C.N."/>
            <person name="Kosti I."/>
            <person name="LaButti K."/>
            <person name="Lindquist E.A."/>
            <person name="Lucas S."/>
            <person name="Salamov A.A."/>
            <person name="Bradshaw R.E."/>
            <person name="Ciuffetti L."/>
            <person name="Hamelin R.C."/>
            <person name="Kema G.H.J."/>
            <person name="Lawrence C."/>
            <person name="Scott J.A."/>
            <person name="Spatafora J.W."/>
            <person name="Turgeon B.G."/>
            <person name="de Wit P.J.G.M."/>
            <person name="Zhong S."/>
            <person name="Goodwin S.B."/>
            <person name="Grigoriev I.V."/>
        </authorList>
    </citation>
    <scope>NUCLEOTIDE SEQUENCE [LARGE SCALE GENOMIC DNA]</scope>
    <source>
        <strain evidence="1 2">SO2202</strain>
    </source>
</reference>
<gene>
    <name evidence="1" type="ORF">SEPMUDRAFT_113654</name>
</gene>
<dbReference type="RefSeq" id="XP_016765785.1">
    <property type="nucleotide sequence ID" value="XM_016901045.1"/>
</dbReference>
<dbReference type="Proteomes" id="UP000016931">
    <property type="component" value="Unassembled WGS sequence"/>
</dbReference>
<protein>
    <submittedName>
        <fullName evidence="1">Uncharacterized protein</fullName>
    </submittedName>
</protein>
<organism evidence="1 2">
    <name type="scientific">Sphaerulina musiva (strain SO2202)</name>
    <name type="common">Poplar stem canker fungus</name>
    <name type="synonym">Septoria musiva</name>
    <dbReference type="NCBI Taxonomy" id="692275"/>
    <lineage>
        <taxon>Eukaryota</taxon>
        <taxon>Fungi</taxon>
        <taxon>Dikarya</taxon>
        <taxon>Ascomycota</taxon>
        <taxon>Pezizomycotina</taxon>
        <taxon>Dothideomycetes</taxon>
        <taxon>Dothideomycetidae</taxon>
        <taxon>Mycosphaerellales</taxon>
        <taxon>Mycosphaerellaceae</taxon>
        <taxon>Sphaerulina</taxon>
    </lineage>
</organism>
<dbReference type="HOGENOM" id="CLU_2039519_0_0_1"/>
<name>N1QNV2_SPHMS</name>
<proteinExistence type="predicted"/>
<accession>N1QNV2</accession>
<sequence>MNQDGTKRRRVIKSGADEFLEQVACGEDEDDEEMDLQEIASHQSPGPEDGLRLASHDLWSVNTDHARPIEDLEANDGGRKQEIGSAVALLIADTGTTRAKSLVWPWPKQVAFSSTKRGPLF</sequence>
<evidence type="ECO:0000313" key="2">
    <source>
        <dbReference type="Proteomes" id="UP000016931"/>
    </source>
</evidence>
<dbReference type="GeneID" id="27898182"/>
<dbReference type="EMBL" id="KB456260">
    <property type="protein sequence ID" value="EMF17664.1"/>
    <property type="molecule type" value="Genomic_DNA"/>
</dbReference>